<sequence length="97" mass="10724">MAAECVLRNLFPEYKGININCTIEEGGATAPTSCPNAPIVRPRLFHFRLYDREFFGDSNSPPLASGPLALPALFVQLKKFVQRINNSRRTTGISATK</sequence>
<reference evidence="2" key="1">
    <citation type="submission" date="2025-08" db="UniProtKB">
        <authorList>
            <consortium name="RefSeq"/>
        </authorList>
    </citation>
    <scope>IDENTIFICATION</scope>
</reference>
<dbReference type="Proteomes" id="UP000515204">
    <property type="component" value="Unplaced"/>
</dbReference>
<proteinExistence type="predicted"/>
<dbReference type="GeneID" id="106741778"/>
<protein>
    <submittedName>
        <fullName evidence="2">Uncharacterized protein LOC106741778</fullName>
    </submittedName>
</protein>
<dbReference type="OrthoDB" id="10514578at2759"/>
<gene>
    <name evidence="2" type="primary">LOC106741778</name>
</gene>
<dbReference type="RefSeq" id="XP_014469575.1">
    <property type="nucleotide sequence ID" value="XM_014614089.1"/>
</dbReference>
<dbReference type="AlphaFoldDB" id="A0A6P3WU47"/>
<evidence type="ECO:0000313" key="1">
    <source>
        <dbReference type="Proteomes" id="UP000515204"/>
    </source>
</evidence>
<accession>A0A6P3WU47</accession>
<evidence type="ECO:0000313" key="2">
    <source>
        <dbReference type="RefSeq" id="XP_014469575.1"/>
    </source>
</evidence>
<dbReference type="KEGG" id="dqu:106741778"/>
<name>A0A6P3WU47_DINQU</name>
<keyword evidence="1" id="KW-1185">Reference proteome</keyword>
<organism evidence="1 2">
    <name type="scientific">Dinoponera quadriceps</name>
    <name type="common">South American ant</name>
    <dbReference type="NCBI Taxonomy" id="609295"/>
    <lineage>
        <taxon>Eukaryota</taxon>
        <taxon>Metazoa</taxon>
        <taxon>Ecdysozoa</taxon>
        <taxon>Arthropoda</taxon>
        <taxon>Hexapoda</taxon>
        <taxon>Insecta</taxon>
        <taxon>Pterygota</taxon>
        <taxon>Neoptera</taxon>
        <taxon>Endopterygota</taxon>
        <taxon>Hymenoptera</taxon>
        <taxon>Apocrita</taxon>
        <taxon>Aculeata</taxon>
        <taxon>Formicoidea</taxon>
        <taxon>Formicidae</taxon>
        <taxon>Ponerinae</taxon>
        <taxon>Ponerini</taxon>
        <taxon>Dinoponera</taxon>
    </lineage>
</organism>